<dbReference type="InterPro" id="IPR023214">
    <property type="entry name" value="HAD_sf"/>
</dbReference>
<proteinExistence type="inferred from homology"/>
<dbReference type="GO" id="GO:0016791">
    <property type="term" value="F:phosphatase activity"/>
    <property type="evidence" value="ECO:0007669"/>
    <property type="project" value="UniProtKB-ARBA"/>
</dbReference>
<comment type="similarity">
    <text evidence="1">Belongs to the HAD-like hydrolase superfamily. S-2-haloalkanoic acid dehalogenase family.</text>
</comment>
<evidence type="ECO:0000313" key="3">
    <source>
        <dbReference type="EMBL" id="TRX97190.1"/>
    </source>
</evidence>
<evidence type="ECO:0000256" key="2">
    <source>
        <dbReference type="ARBA" id="ARBA00022801"/>
    </source>
</evidence>
<dbReference type="NCBIfam" id="TIGR01493">
    <property type="entry name" value="HAD-SF-IA-v2"/>
    <property type="match status" value="1"/>
</dbReference>
<dbReference type="Proteomes" id="UP000319160">
    <property type="component" value="Unassembled WGS sequence"/>
</dbReference>
<dbReference type="PANTHER" id="PTHR43316:SF3">
    <property type="entry name" value="HALOACID DEHALOGENASE, TYPE II (AFU_ORTHOLOGUE AFUA_2G07750)-RELATED"/>
    <property type="match status" value="1"/>
</dbReference>
<dbReference type="OrthoDB" id="40579at2759"/>
<sequence length="269" mass="30993">MSPSIEALNNLKALTFDVFGTVVDWRTTVHEELIKRARNKIESPAFNELSEPLRSRFKGISDEDWGIFAQEWRNSYGEFTWTFVPGEMEWKDIDQHHYDSMKELLQKWEVEGVYVDGEIRSLSLIWHYLRPWDDSALGVQRLGTRYITATLSNGNRSLLEDLDKHGSLGFRRIISAADFGAYKPHPSTYLGAVDALECRPNEVAMVAAHLGDLHGARANGLRTIYVERDREEEWSCDDNRWKDAREWVDLWISQGEGGFVELARRLGIS</sequence>
<dbReference type="Gene3D" id="3.40.50.1000">
    <property type="entry name" value="HAD superfamily/HAD-like"/>
    <property type="match status" value="1"/>
</dbReference>
<dbReference type="Gene3D" id="1.10.150.240">
    <property type="entry name" value="Putative phosphatase, domain 2"/>
    <property type="match status" value="1"/>
</dbReference>
<dbReference type="NCBIfam" id="TIGR01428">
    <property type="entry name" value="HAD_type_II"/>
    <property type="match status" value="1"/>
</dbReference>
<dbReference type="GO" id="GO:0019120">
    <property type="term" value="F:hydrolase activity, acting on acid halide bonds, in C-halide compounds"/>
    <property type="evidence" value="ECO:0007669"/>
    <property type="project" value="InterPro"/>
</dbReference>
<reference evidence="4" key="1">
    <citation type="submission" date="2019-06" db="EMBL/GenBank/DDBJ databases">
        <title>Draft genome sequence of the griseofulvin-producing fungus Xylaria cubensis strain G536.</title>
        <authorList>
            <person name="Mead M.E."/>
            <person name="Raja H.A."/>
            <person name="Steenwyk J.L."/>
            <person name="Knowles S.L."/>
            <person name="Oberlies N.H."/>
            <person name="Rokas A."/>
        </authorList>
    </citation>
    <scope>NUCLEOTIDE SEQUENCE [LARGE SCALE GENOMIC DNA]</scope>
    <source>
        <strain evidence="4">G536</strain>
    </source>
</reference>
<keyword evidence="4" id="KW-1185">Reference proteome</keyword>
<organism evidence="3 4">
    <name type="scientific">Xylaria flabelliformis</name>
    <dbReference type="NCBI Taxonomy" id="2512241"/>
    <lineage>
        <taxon>Eukaryota</taxon>
        <taxon>Fungi</taxon>
        <taxon>Dikarya</taxon>
        <taxon>Ascomycota</taxon>
        <taxon>Pezizomycotina</taxon>
        <taxon>Sordariomycetes</taxon>
        <taxon>Xylariomycetidae</taxon>
        <taxon>Xylariales</taxon>
        <taxon>Xylariaceae</taxon>
        <taxon>Xylaria</taxon>
    </lineage>
</organism>
<dbReference type="STRING" id="2512241.A0A553IAG2"/>
<dbReference type="PANTHER" id="PTHR43316">
    <property type="entry name" value="HYDROLASE, HALOACID DELAHOGENASE-RELATED"/>
    <property type="match status" value="1"/>
</dbReference>
<dbReference type="Pfam" id="PF00702">
    <property type="entry name" value="Hydrolase"/>
    <property type="match status" value="1"/>
</dbReference>
<dbReference type="EMBL" id="VFLP01000007">
    <property type="protein sequence ID" value="TRX97190.1"/>
    <property type="molecule type" value="Genomic_DNA"/>
</dbReference>
<dbReference type="InterPro" id="IPR051540">
    <property type="entry name" value="S-2-haloacid_dehalogenase"/>
</dbReference>
<evidence type="ECO:0000256" key="1">
    <source>
        <dbReference type="ARBA" id="ARBA00008106"/>
    </source>
</evidence>
<dbReference type="InterPro" id="IPR006328">
    <property type="entry name" value="2-HAD"/>
</dbReference>
<dbReference type="SFLD" id="SFLDS00003">
    <property type="entry name" value="Haloacid_Dehalogenase"/>
    <property type="match status" value="1"/>
</dbReference>
<dbReference type="SFLD" id="SFLDG01129">
    <property type="entry name" value="C1.5:_HAD__Beta-PGM__Phosphata"/>
    <property type="match status" value="1"/>
</dbReference>
<accession>A0A553IAG2</accession>
<dbReference type="PRINTS" id="PR00413">
    <property type="entry name" value="HADHALOGNASE"/>
</dbReference>
<gene>
    <name evidence="3" type="ORF">FHL15_001984</name>
</gene>
<dbReference type="SUPFAM" id="SSF56784">
    <property type="entry name" value="HAD-like"/>
    <property type="match status" value="1"/>
</dbReference>
<evidence type="ECO:0008006" key="5">
    <source>
        <dbReference type="Google" id="ProtNLM"/>
    </source>
</evidence>
<dbReference type="AlphaFoldDB" id="A0A553IAG2"/>
<dbReference type="InterPro" id="IPR036412">
    <property type="entry name" value="HAD-like_sf"/>
</dbReference>
<evidence type="ECO:0000313" key="4">
    <source>
        <dbReference type="Proteomes" id="UP000319160"/>
    </source>
</evidence>
<name>A0A553IAG2_9PEZI</name>
<dbReference type="InterPro" id="IPR023198">
    <property type="entry name" value="PGP-like_dom2"/>
</dbReference>
<keyword evidence="2" id="KW-0378">Hydrolase</keyword>
<comment type="caution">
    <text evidence="3">The sequence shown here is derived from an EMBL/GenBank/DDBJ whole genome shotgun (WGS) entry which is preliminary data.</text>
</comment>
<dbReference type="InterPro" id="IPR006439">
    <property type="entry name" value="HAD-SF_hydro_IA"/>
</dbReference>
<protein>
    <recommendedName>
        <fullName evidence="5">Haloacid dehalogenase</fullName>
    </recommendedName>
</protein>